<evidence type="ECO:0000313" key="9">
    <source>
        <dbReference type="Proteomes" id="UP001295423"/>
    </source>
</evidence>
<dbReference type="PANTHER" id="PTHR22950">
    <property type="entry name" value="AMINO ACID TRANSPORTER"/>
    <property type="match status" value="1"/>
</dbReference>
<gene>
    <name evidence="8" type="ORF">CYCCA115_LOCUS1590</name>
</gene>
<keyword evidence="2 6" id="KW-0812">Transmembrane</keyword>
<comment type="caution">
    <text evidence="8">The sequence shown here is derived from an EMBL/GenBank/DDBJ whole genome shotgun (WGS) entry which is preliminary data.</text>
</comment>
<protein>
    <recommendedName>
        <fullName evidence="7">Amino acid transporter transmembrane domain-containing protein</fullName>
    </recommendedName>
</protein>
<dbReference type="AlphaFoldDB" id="A0AAD2CDA4"/>
<feature type="transmembrane region" description="Helical" evidence="6">
    <location>
        <begin position="77"/>
        <end position="98"/>
    </location>
</feature>
<dbReference type="PANTHER" id="PTHR22950:SF652">
    <property type="entry name" value="TRANSMEMBRANE AMINO ACID TRANSPORTER FAMILY PROTEIN"/>
    <property type="match status" value="1"/>
</dbReference>
<feature type="transmembrane region" description="Helical" evidence="6">
    <location>
        <begin position="463"/>
        <end position="484"/>
    </location>
</feature>
<evidence type="ECO:0000256" key="2">
    <source>
        <dbReference type="ARBA" id="ARBA00022692"/>
    </source>
</evidence>
<feature type="transmembrane region" description="Helical" evidence="6">
    <location>
        <begin position="179"/>
        <end position="197"/>
    </location>
</feature>
<evidence type="ECO:0000256" key="3">
    <source>
        <dbReference type="ARBA" id="ARBA00022989"/>
    </source>
</evidence>
<dbReference type="Proteomes" id="UP001295423">
    <property type="component" value="Unassembled WGS sequence"/>
</dbReference>
<proteinExistence type="predicted"/>
<name>A0AAD2CDA4_9STRA</name>
<dbReference type="InterPro" id="IPR013057">
    <property type="entry name" value="AA_transpt_TM"/>
</dbReference>
<reference evidence="8" key="1">
    <citation type="submission" date="2023-08" db="EMBL/GenBank/DDBJ databases">
        <authorList>
            <person name="Audoor S."/>
            <person name="Bilcke G."/>
        </authorList>
    </citation>
    <scope>NUCLEOTIDE SEQUENCE</scope>
</reference>
<feature type="transmembrane region" description="Helical" evidence="6">
    <location>
        <begin position="209"/>
        <end position="229"/>
    </location>
</feature>
<feature type="transmembrane region" description="Helical" evidence="6">
    <location>
        <begin position="129"/>
        <end position="151"/>
    </location>
</feature>
<feature type="transmembrane region" description="Helical" evidence="6">
    <location>
        <begin position="52"/>
        <end position="71"/>
    </location>
</feature>
<dbReference type="GO" id="GO:0016020">
    <property type="term" value="C:membrane"/>
    <property type="evidence" value="ECO:0007669"/>
    <property type="project" value="UniProtKB-SubCell"/>
</dbReference>
<evidence type="ECO:0000256" key="5">
    <source>
        <dbReference type="SAM" id="MobiDB-lite"/>
    </source>
</evidence>
<feature type="transmembrane region" description="Helical" evidence="6">
    <location>
        <begin position="328"/>
        <end position="350"/>
    </location>
</feature>
<keyword evidence="9" id="KW-1185">Reference proteome</keyword>
<feature type="domain" description="Amino acid transporter transmembrane" evidence="7">
    <location>
        <begin position="44"/>
        <end position="491"/>
    </location>
</feature>
<feature type="transmembrane region" description="Helical" evidence="6">
    <location>
        <begin position="288"/>
        <end position="308"/>
    </location>
</feature>
<feature type="transmembrane region" description="Helical" evidence="6">
    <location>
        <begin position="513"/>
        <end position="534"/>
    </location>
</feature>
<evidence type="ECO:0000256" key="1">
    <source>
        <dbReference type="ARBA" id="ARBA00004141"/>
    </source>
</evidence>
<dbReference type="GO" id="GO:0015179">
    <property type="term" value="F:L-amino acid transmembrane transporter activity"/>
    <property type="evidence" value="ECO:0007669"/>
    <property type="project" value="TreeGrafter"/>
</dbReference>
<evidence type="ECO:0000313" key="8">
    <source>
        <dbReference type="EMBL" id="CAJ1929022.1"/>
    </source>
</evidence>
<feature type="transmembrane region" description="Helical" evidence="6">
    <location>
        <begin position="437"/>
        <end position="457"/>
    </location>
</feature>
<feature type="region of interest" description="Disordered" evidence="5">
    <location>
        <begin position="389"/>
        <end position="426"/>
    </location>
</feature>
<keyword evidence="4 6" id="KW-0472">Membrane</keyword>
<accession>A0AAD2CDA4</accession>
<sequence length="542" mass="58999">MEEALLPPSTTTSEEVDHQPVVTITTATYDNGDEEENDSGVYREGTIASARFNILSTMVGGGCLSLPLAFQQSGNSLLGPLLLVLTALITDFCFRLLVASAVHLKCPHSTRPGTDSFESITQEAFGPRAFIMSQLLVFFMCFFGAVGYSVLLRDMMEPINDAILEHLSFVKSEWMTKNLTMFAVIFLVTPATTLQTLTSLKNCGAMSMFSIFVLGSCIVFRSVQCQVNNPSPEPWYSYLTFFPESPGELLDALPLYISCFVCHYNILPVHNELQNPTPKRVSWWLRTTTWGSFGLYLIMGWTGSAYGHCTPSGKVHGNVLLDFDKKDPLLLVGRMCLAVTITLAFPMLVIPGRDIVIRSYLPSSNASGTTETPVDPSAADDLQEPLLSQEEQADNAETAAATGDEFNDEEAPLDDAGSQSGGNTDGAPPSTSYMVRLLVSIAIFWTAGTVASLVDGIEVVWDLLGSSLSILLSFLIPCGSYLVITSNETTEETSSSSWLDDASEDRKRFWSKILCWVLIGTFTPLMIVSTANAVHNTFSGGN</sequence>
<dbReference type="EMBL" id="CAKOGP040000069">
    <property type="protein sequence ID" value="CAJ1929022.1"/>
    <property type="molecule type" value="Genomic_DNA"/>
</dbReference>
<dbReference type="Pfam" id="PF01490">
    <property type="entry name" value="Aa_trans"/>
    <property type="match status" value="1"/>
</dbReference>
<evidence type="ECO:0000256" key="6">
    <source>
        <dbReference type="SAM" id="Phobius"/>
    </source>
</evidence>
<comment type="subcellular location">
    <subcellularLocation>
        <location evidence="1">Membrane</location>
        <topology evidence="1">Multi-pass membrane protein</topology>
    </subcellularLocation>
</comment>
<evidence type="ECO:0000259" key="7">
    <source>
        <dbReference type="Pfam" id="PF01490"/>
    </source>
</evidence>
<keyword evidence="3 6" id="KW-1133">Transmembrane helix</keyword>
<evidence type="ECO:0000256" key="4">
    <source>
        <dbReference type="ARBA" id="ARBA00023136"/>
    </source>
</evidence>
<organism evidence="8 9">
    <name type="scientific">Cylindrotheca closterium</name>
    <dbReference type="NCBI Taxonomy" id="2856"/>
    <lineage>
        <taxon>Eukaryota</taxon>
        <taxon>Sar</taxon>
        <taxon>Stramenopiles</taxon>
        <taxon>Ochrophyta</taxon>
        <taxon>Bacillariophyta</taxon>
        <taxon>Bacillariophyceae</taxon>
        <taxon>Bacillariophycidae</taxon>
        <taxon>Bacillariales</taxon>
        <taxon>Bacillariaceae</taxon>
        <taxon>Cylindrotheca</taxon>
    </lineage>
</organism>